<comment type="similarity">
    <text evidence="2">Belongs to the peptidase M13 family.</text>
</comment>
<reference evidence="10 11" key="1">
    <citation type="submission" date="2014-12" db="EMBL/GenBank/DDBJ databases">
        <title>Draft Genome Sequence of Pseudoalteromonas luteoviolacea HI1.</title>
        <authorList>
            <person name="Asahina A.Y."/>
            <person name="Hadfield M.G."/>
        </authorList>
    </citation>
    <scope>NUCLEOTIDE SEQUENCE [LARGE SCALE GENOMIC DNA]</scope>
    <source>
        <strain evidence="10 11">HI1</strain>
    </source>
</reference>
<comment type="cofactor">
    <cofactor evidence="1">
        <name>Zn(2+)</name>
        <dbReference type="ChEBI" id="CHEBI:29105"/>
    </cofactor>
</comment>
<keyword evidence="6" id="KW-0862">Zinc</keyword>
<dbReference type="InterPro" id="IPR008753">
    <property type="entry name" value="Peptidase_M13_N"/>
</dbReference>
<keyword evidence="4" id="KW-0479">Metal-binding</keyword>
<evidence type="ECO:0000256" key="4">
    <source>
        <dbReference type="ARBA" id="ARBA00022723"/>
    </source>
</evidence>
<dbReference type="Pfam" id="PF01431">
    <property type="entry name" value="Peptidase_M13"/>
    <property type="match status" value="1"/>
</dbReference>
<dbReference type="GO" id="GO:0005886">
    <property type="term" value="C:plasma membrane"/>
    <property type="evidence" value="ECO:0007669"/>
    <property type="project" value="TreeGrafter"/>
</dbReference>
<evidence type="ECO:0000256" key="1">
    <source>
        <dbReference type="ARBA" id="ARBA00001947"/>
    </source>
</evidence>
<dbReference type="SUPFAM" id="SSF55486">
    <property type="entry name" value="Metalloproteases ('zincins'), catalytic domain"/>
    <property type="match status" value="1"/>
</dbReference>
<keyword evidence="5" id="KW-0378">Hydrolase</keyword>
<name>A0A0C1MSU4_9GAMM</name>
<evidence type="ECO:0000256" key="7">
    <source>
        <dbReference type="ARBA" id="ARBA00023049"/>
    </source>
</evidence>
<dbReference type="Gene3D" id="1.10.1380.10">
    <property type="entry name" value="Neutral endopeptidase , domain2"/>
    <property type="match status" value="1"/>
</dbReference>
<dbReference type="Gene3D" id="3.40.390.10">
    <property type="entry name" value="Collagenase (Catalytic Domain)"/>
    <property type="match status" value="1"/>
</dbReference>
<gene>
    <name evidence="10" type="ORF">JF50_04030</name>
</gene>
<feature type="domain" description="Peptidase M13 N-terminal" evidence="9">
    <location>
        <begin position="52"/>
        <end position="431"/>
    </location>
</feature>
<dbReference type="GO" id="GO:0004222">
    <property type="term" value="F:metalloendopeptidase activity"/>
    <property type="evidence" value="ECO:0007669"/>
    <property type="project" value="InterPro"/>
</dbReference>
<dbReference type="AlphaFoldDB" id="A0A0C1MSU4"/>
<dbReference type="RefSeq" id="WP_039608220.1">
    <property type="nucleotide sequence ID" value="NZ_JWIC01000004.1"/>
</dbReference>
<protein>
    <submittedName>
        <fullName evidence="10">Peptidase M13</fullName>
    </submittedName>
</protein>
<dbReference type="EMBL" id="JWIC01000004">
    <property type="protein sequence ID" value="KID57923.1"/>
    <property type="molecule type" value="Genomic_DNA"/>
</dbReference>
<dbReference type="InterPro" id="IPR000718">
    <property type="entry name" value="Peptidase_M13"/>
</dbReference>
<dbReference type="InterPro" id="IPR024079">
    <property type="entry name" value="MetalloPept_cat_dom_sf"/>
</dbReference>
<keyword evidence="3" id="KW-0645">Protease</keyword>
<evidence type="ECO:0000256" key="5">
    <source>
        <dbReference type="ARBA" id="ARBA00022801"/>
    </source>
</evidence>
<evidence type="ECO:0000259" key="8">
    <source>
        <dbReference type="Pfam" id="PF01431"/>
    </source>
</evidence>
<dbReference type="CDD" id="cd08662">
    <property type="entry name" value="M13"/>
    <property type="match status" value="1"/>
</dbReference>
<sequence length="687" mass="77532">MRKKFAAISVAMALGLVGCSEQPQTQPAAEIVQQQTLSSGIELANIDSSIRPQDDFYRHVNGKWLARTEIPADKSNYGSFTELNEKSQAALKVILESAAQDASATPGSDEYKLGAFYKSYTDELAREEIGVAALDEYLSPIKALTKKSQLPSLIAKLQLQGGTTPFSWYVYNDAKNSTVNAMYLYQSGLGLPDRDFYLKDTEKFNNNRAAYQTYITNMLFEFGFDEKGAEQAATDILALETEIAKAQWTRVDSRDASKTYNKLTIDELNEQMGEFDVTAYFNTLGVKTDKVIVSQPSYFTQLSNIVNNTDIAVWRAYLTFHFASNYAELLERKIVDLRFGFYGKTLRGLEAQSPMWKKAADASNDVLGELLGKIYVKEHFPPEAKARMQDMVDNLILGFDKSIDGLEWMSAQTKAAAKAKLAKFTPKIGYPDKWRDYSGLEISADDLVGNYVRYNEWSYRAMIDDLGKPVDRSRWYMTPQTVNAYYNPVNNEIVFPAAILQPPFFNLEADDAVNYGAIGAVIGHEIGHGFDDQGAKYDGDGNLRNWWTESDLSQFEARGKQLINQFNGFKPFDDVHVNGELTLGENIGDLGGLTVAYQAYKLSLDGKEAPVIDGYTGSQRFFMGWGQIWRREYREEELRNRLMTDSHSPSEYRVIGILSNMPQFHEAFDVQEGDGMYKKPEERVKIW</sequence>
<proteinExistence type="inferred from homology"/>
<feature type="domain" description="Peptidase M13 C-terminal" evidence="8">
    <location>
        <begin position="483"/>
        <end position="684"/>
    </location>
</feature>
<dbReference type="InterPro" id="IPR042089">
    <property type="entry name" value="Peptidase_M13_dom_2"/>
</dbReference>
<dbReference type="PROSITE" id="PS51257">
    <property type="entry name" value="PROKAR_LIPOPROTEIN"/>
    <property type="match status" value="1"/>
</dbReference>
<dbReference type="GO" id="GO:0016485">
    <property type="term" value="P:protein processing"/>
    <property type="evidence" value="ECO:0007669"/>
    <property type="project" value="TreeGrafter"/>
</dbReference>
<dbReference type="GO" id="GO:0046872">
    <property type="term" value="F:metal ion binding"/>
    <property type="evidence" value="ECO:0007669"/>
    <property type="project" value="UniProtKB-KW"/>
</dbReference>
<dbReference type="Proteomes" id="UP000031327">
    <property type="component" value="Unassembled WGS sequence"/>
</dbReference>
<evidence type="ECO:0000256" key="3">
    <source>
        <dbReference type="ARBA" id="ARBA00022670"/>
    </source>
</evidence>
<dbReference type="PANTHER" id="PTHR11733:SF167">
    <property type="entry name" value="FI17812P1-RELATED"/>
    <property type="match status" value="1"/>
</dbReference>
<dbReference type="PANTHER" id="PTHR11733">
    <property type="entry name" value="ZINC METALLOPROTEASE FAMILY M13 NEPRILYSIN-RELATED"/>
    <property type="match status" value="1"/>
</dbReference>
<dbReference type="Pfam" id="PF05649">
    <property type="entry name" value="Peptidase_M13_N"/>
    <property type="match status" value="1"/>
</dbReference>
<organism evidence="10 11">
    <name type="scientific">Pseudoalteromonas luteoviolacea</name>
    <dbReference type="NCBI Taxonomy" id="43657"/>
    <lineage>
        <taxon>Bacteria</taxon>
        <taxon>Pseudomonadati</taxon>
        <taxon>Pseudomonadota</taxon>
        <taxon>Gammaproteobacteria</taxon>
        <taxon>Alteromonadales</taxon>
        <taxon>Pseudoalteromonadaceae</taxon>
        <taxon>Pseudoalteromonas</taxon>
    </lineage>
</organism>
<comment type="caution">
    <text evidence="10">The sequence shown here is derived from an EMBL/GenBank/DDBJ whole genome shotgun (WGS) entry which is preliminary data.</text>
</comment>
<dbReference type="PRINTS" id="PR00786">
    <property type="entry name" value="NEPRILYSIN"/>
</dbReference>
<dbReference type="PROSITE" id="PS51885">
    <property type="entry name" value="NEPRILYSIN"/>
    <property type="match status" value="1"/>
</dbReference>
<evidence type="ECO:0000256" key="6">
    <source>
        <dbReference type="ARBA" id="ARBA00022833"/>
    </source>
</evidence>
<keyword evidence="7" id="KW-0482">Metalloprotease</keyword>
<dbReference type="OrthoDB" id="9775677at2"/>
<evidence type="ECO:0000313" key="11">
    <source>
        <dbReference type="Proteomes" id="UP000031327"/>
    </source>
</evidence>
<accession>A0A0C1MSU4</accession>
<evidence type="ECO:0000256" key="2">
    <source>
        <dbReference type="ARBA" id="ARBA00007357"/>
    </source>
</evidence>
<dbReference type="InterPro" id="IPR018497">
    <property type="entry name" value="Peptidase_M13_C"/>
</dbReference>
<evidence type="ECO:0000259" key="9">
    <source>
        <dbReference type="Pfam" id="PF05649"/>
    </source>
</evidence>
<evidence type="ECO:0000313" key="10">
    <source>
        <dbReference type="EMBL" id="KID57923.1"/>
    </source>
</evidence>